<dbReference type="EMBL" id="LT607756">
    <property type="protein sequence ID" value="SCG86455.1"/>
    <property type="molecule type" value="Genomic_DNA"/>
</dbReference>
<accession>A0A1D3L4I1</accession>
<evidence type="ECO:0000313" key="1">
    <source>
        <dbReference type="EMBL" id="SCG86455.1"/>
    </source>
</evidence>
<keyword evidence="2" id="KW-1185">Reference proteome</keyword>
<sequence>MEISVEQCRENDRIKEIISKSGLPIKYIKLLLRISDAIYINAVNYNVSIEDSTVTILLISSKPENKMGQFNTIPLNNIFYRLTQMSKENSEVKTLCEVEDGLLKVTVHIHAH</sequence>
<proteinExistence type="predicted"/>
<dbReference type="KEGG" id="mcub:MCBB_1906"/>
<gene>
    <name evidence="1" type="ORF">MCBB_1906</name>
</gene>
<dbReference type="OrthoDB" id="70026at2157"/>
<organism evidence="1 2">
    <name type="scientific">Methanobacterium congolense</name>
    <dbReference type="NCBI Taxonomy" id="118062"/>
    <lineage>
        <taxon>Archaea</taxon>
        <taxon>Methanobacteriati</taxon>
        <taxon>Methanobacteriota</taxon>
        <taxon>Methanomada group</taxon>
        <taxon>Methanobacteria</taxon>
        <taxon>Methanobacteriales</taxon>
        <taxon>Methanobacteriaceae</taxon>
        <taxon>Methanobacterium</taxon>
    </lineage>
</organism>
<reference evidence="1 2" key="1">
    <citation type="submission" date="2016-08" db="EMBL/GenBank/DDBJ databases">
        <authorList>
            <person name="Seilhamer J.J."/>
        </authorList>
    </citation>
    <scope>NUCLEOTIDE SEQUENCE [LARGE SCALE GENOMIC DNA]</scope>
    <source>
        <strain evidence="1">Buetzberg</strain>
    </source>
</reference>
<dbReference type="AlphaFoldDB" id="A0A1D3L4I1"/>
<name>A0A1D3L4I1_9EURY</name>
<dbReference type="Proteomes" id="UP000094707">
    <property type="component" value="Chromosome I"/>
</dbReference>
<evidence type="ECO:0000313" key="2">
    <source>
        <dbReference type="Proteomes" id="UP000094707"/>
    </source>
</evidence>
<dbReference type="PATRIC" id="fig|129848.4.peg.1953"/>
<dbReference type="STRING" id="118062.MCBB_1906"/>
<dbReference type="RefSeq" id="WP_071907518.1">
    <property type="nucleotide sequence ID" value="NZ_LT607756.1"/>
</dbReference>
<dbReference type="GeneID" id="30412745"/>
<protein>
    <submittedName>
        <fullName evidence="1">Uncharacterized protein</fullName>
    </submittedName>
</protein>